<evidence type="ECO:0000256" key="8">
    <source>
        <dbReference type="ARBA" id="ARBA00022840"/>
    </source>
</evidence>
<evidence type="ECO:0000259" key="10">
    <source>
        <dbReference type="PROSITE" id="PS51194"/>
    </source>
</evidence>
<feature type="region of interest" description="Disordered" evidence="9">
    <location>
        <begin position="311"/>
        <end position="337"/>
    </location>
</feature>
<feature type="compositionally biased region" description="Polar residues" evidence="9">
    <location>
        <begin position="320"/>
        <end position="331"/>
    </location>
</feature>
<keyword evidence="6" id="KW-0347">Helicase</keyword>
<keyword evidence="12" id="KW-1185">Reference proteome</keyword>
<comment type="caution">
    <text evidence="11">The sequence shown here is derived from an EMBL/GenBank/DDBJ whole genome shotgun (WGS) entry which is preliminary data.</text>
</comment>
<evidence type="ECO:0000256" key="7">
    <source>
        <dbReference type="ARBA" id="ARBA00022833"/>
    </source>
</evidence>
<dbReference type="Pfam" id="PF00271">
    <property type="entry name" value="Helicase_C"/>
    <property type="match status" value="1"/>
</dbReference>
<dbReference type="EMBL" id="JAQJAC010000010">
    <property type="protein sequence ID" value="KAJ5568711.1"/>
    <property type="molecule type" value="Genomic_DNA"/>
</dbReference>
<dbReference type="Proteomes" id="UP001216150">
    <property type="component" value="Unassembled WGS sequence"/>
</dbReference>
<keyword evidence="4" id="KW-0863">Zinc-finger</keyword>
<dbReference type="InterPro" id="IPR013083">
    <property type="entry name" value="Znf_RING/FYVE/PHD"/>
</dbReference>
<keyword evidence="8" id="KW-0067">ATP-binding</keyword>
<evidence type="ECO:0000256" key="2">
    <source>
        <dbReference type="ARBA" id="ARBA00022723"/>
    </source>
</evidence>
<dbReference type="InterPro" id="IPR027417">
    <property type="entry name" value="P-loop_NTPase"/>
</dbReference>
<evidence type="ECO:0000256" key="9">
    <source>
        <dbReference type="SAM" id="MobiDB-lite"/>
    </source>
</evidence>
<dbReference type="GO" id="GO:0016787">
    <property type="term" value="F:hydrolase activity"/>
    <property type="evidence" value="ECO:0007669"/>
    <property type="project" value="UniProtKB-KW"/>
</dbReference>
<keyword evidence="2" id="KW-0479">Metal-binding</keyword>
<evidence type="ECO:0000256" key="1">
    <source>
        <dbReference type="ARBA" id="ARBA00007025"/>
    </source>
</evidence>
<evidence type="ECO:0000256" key="4">
    <source>
        <dbReference type="ARBA" id="ARBA00022771"/>
    </source>
</evidence>
<sequence length="559" mass="64434">MAARSLAGKLRWVLSAKPVYNGIKEFYALFNFLRIRQSMVLDNFFFVFCANSTKSKNRLISVLRRFMFQRLHQDTLFGRPIVSLPAFVIRKQHVMFSQAEEFIFEKVNSFVDGLEGGSTGTNVPKKLIIRSLAWARMLASHILTGRHAVKRTLDELDDIVDDIQFFESSLTDENSRLIMRLLMEAYNASDQRTEIIEKQENNPHIRQLLSGISMRPLSCFAAEWTNIIQKAKQINKPITLRVLYVAIYPHSACSHIFCLECLYGTLQRCEDREDFKINCPVCRIKFSSASYCPDMTVLNRTTDEFFTTDSMVQPRKRRVSSGNRAQGSDLSPNKRRKAKGGVMFLCQSFDRSQADRKATDGWIEHVGREMPSAKLSASHKLMKRWIEDDPTCKVVVFTGFISTMRLLEFICDKEEWECTRLSGKDTPRARTANIARFQNDTSVRVMIATEETGGVGICLTAGNKCIVIDPWWNEERDLQAVYRVYRIGQTREVECVFLWGECSIDHKIRELQESKTNEIKSVFGPAVLRQRFSRDELKDIWLTQLDLEDIEAIQALQQE</sequence>
<dbReference type="InterPro" id="IPR000330">
    <property type="entry name" value="SNF2_N"/>
</dbReference>
<comment type="similarity">
    <text evidence="1">Belongs to the SNF2/RAD54 helicase family.</text>
</comment>
<dbReference type="CDD" id="cd18793">
    <property type="entry name" value="SF2_C_SNF"/>
    <property type="match status" value="1"/>
</dbReference>
<organism evidence="11 12">
    <name type="scientific">Penicillium hetheringtonii</name>
    <dbReference type="NCBI Taxonomy" id="911720"/>
    <lineage>
        <taxon>Eukaryota</taxon>
        <taxon>Fungi</taxon>
        <taxon>Dikarya</taxon>
        <taxon>Ascomycota</taxon>
        <taxon>Pezizomycotina</taxon>
        <taxon>Eurotiomycetes</taxon>
        <taxon>Eurotiomycetidae</taxon>
        <taxon>Eurotiales</taxon>
        <taxon>Aspergillaceae</taxon>
        <taxon>Penicillium</taxon>
    </lineage>
</organism>
<name>A0AAD6D9R1_9EURO</name>
<dbReference type="InterPro" id="IPR049730">
    <property type="entry name" value="SNF2/RAD54-like_C"/>
</dbReference>
<accession>A0AAD6D9R1</accession>
<proteinExistence type="inferred from homology"/>
<dbReference type="InterPro" id="IPR050628">
    <property type="entry name" value="SNF2_RAD54_helicase_TF"/>
</dbReference>
<evidence type="ECO:0000256" key="5">
    <source>
        <dbReference type="ARBA" id="ARBA00022801"/>
    </source>
</evidence>
<dbReference type="SMART" id="SM00490">
    <property type="entry name" value="HELICc"/>
    <property type="match status" value="1"/>
</dbReference>
<dbReference type="PROSITE" id="PS00518">
    <property type="entry name" value="ZF_RING_1"/>
    <property type="match status" value="1"/>
</dbReference>
<dbReference type="InterPro" id="IPR038718">
    <property type="entry name" value="SNF2-like_sf"/>
</dbReference>
<dbReference type="PANTHER" id="PTHR45626">
    <property type="entry name" value="TRANSCRIPTION TERMINATION FACTOR 2-RELATED"/>
    <property type="match status" value="1"/>
</dbReference>
<dbReference type="PROSITE" id="PS51194">
    <property type="entry name" value="HELICASE_CTER"/>
    <property type="match status" value="1"/>
</dbReference>
<reference evidence="11 12" key="1">
    <citation type="journal article" date="2023" name="IMA Fungus">
        <title>Comparative genomic study of the Penicillium genus elucidates a diverse pangenome and 15 lateral gene transfer events.</title>
        <authorList>
            <person name="Petersen C."/>
            <person name="Sorensen T."/>
            <person name="Nielsen M.R."/>
            <person name="Sondergaard T.E."/>
            <person name="Sorensen J.L."/>
            <person name="Fitzpatrick D.A."/>
            <person name="Frisvad J.C."/>
            <person name="Nielsen K.L."/>
        </authorList>
    </citation>
    <scope>NUCLEOTIDE SEQUENCE [LARGE SCALE GENOMIC DNA]</scope>
    <source>
        <strain evidence="11 12">IBT 29057</strain>
    </source>
</reference>
<dbReference type="GO" id="GO:0005634">
    <property type="term" value="C:nucleus"/>
    <property type="evidence" value="ECO:0007669"/>
    <property type="project" value="TreeGrafter"/>
</dbReference>
<dbReference type="Pfam" id="PF00176">
    <property type="entry name" value="SNF2-rel_dom"/>
    <property type="match status" value="1"/>
</dbReference>
<dbReference type="Gene3D" id="3.40.50.300">
    <property type="entry name" value="P-loop containing nucleotide triphosphate hydrolases"/>
    <property type="match status" value="1"/>
</dbReference>
<evidence type="ECO:0000313" key="11">
    <source>
        <dbReference type="EMBL" id="KAJ5568711.1"/>
    </source>
</evidence>
<evidence type="ECO:0000256" key="3">
    <source>
        <dbReference type="ARBA" id="ARBA00022741"/>
    </source>
</evidence>
<evidence type="ECO:0000313" key="12">
    <source>
        <dbReference type="Proteomes" id="UP001216150"/>
    </source>
</evidence>
<dbReference type="Gene3D" id="3.40.50.10810">
    <property type="entry name" value="Tandem AAA-ATPase domain"/>
    <property type="match status" value="1"/>
</dbReference>
<dbReference type="SUPFAM" id="SSF52540">
    <property type="entry name" value="P-loop containing nucleoside triphosphate hydrolases"/>
    <property type="match status" value="1"/>
</dbReference>
<dbReference type="GO" id="GO:0008270">
    <property type="term" value="F:zinc ion binding"/>
    <property type="evidence" value="ECO:0007669"/>
    <property type="project" value="UniProtKB-KW"/>
</dbReference>
<dbReference type="AlphaFoldDB" id="A0AAD6D9R1"/>
<feature type="domain" description="Helicase C-terminal" evidence="10">
    <location>
        <begin position="381"/>
        <end position="527"/>
    </location>
</feature>
<evidence type="ECO:0000256" key="6">
    <source>
        <dbReference type="ARBA" id="ARBA00022806"/>
    </source>
</evidence>
<dbReference type="GO" id="GO:0004386">
    <property type="term" value="F:helicase activity"/>
    <property type="evidence" value="ECO:0007669"/>
    <property type="project" value="UniProtKB-KW"/>
</dbReference>
<keyword evidence="3" id="KW-0547">Nucleotide-binding</keyword>
<keyword evidence="5" id="KW-0378">Hydrolase</keyword>
<dbReference type="GO" id="GO:0006281">
    <property type="term" value="P:DNA repair"/>
    <property type="evidence" value="ECO:0007669"/>
    <property type="project" value="TreeGrafter"/>
</dbReference>
<dbReference type="SUPFAM" id="SSF57850">
    <property type="entry name" value="RING/U-box"/>
    <property type="match status" value="1"/>
</dbReference>
<dbReference type="Gene3D" id="3.30.40.10">
    <property type="entry name" value="Zinc/RING finger domain, C3HC4 (zinc finger)"/>
    <property type="match status" value="1"/>
</dbReference>
<dbReference type="GO" id="GO:0005524">
    <property type="term" value="F:ATP binding"/>
    <property type="evidence" value="ECO:0007669"/>
    <property type="project" value="UniProtKB-KW"/>
</dbReference>
<dbReference type="GO" id="GO:0008094">
    <property type="term" value="F:ATP-dependent activity, acting on DNA"/>
    <property type="evidence" value="ECO:0007669"/>
    <property type="project" value="TreeGrafter"/>
</dbReference>
<dbReference type="InterPro" id="IPR017907">
    <property type="entry name" value="Znf_RING_CS"/>
</dbReference>
<gene>
    <name evidence="11" type="ORF">N7450_011197</name>
</gene>
<protein>
    <recommendedName>
        <fullName evidence="10">Helicase C-terminal domain-containing protein</fullName>
    </recommendedName>
</protein>
<keyword evidence="7" id="KW-0862">Zinc</keyword>
<dbReference type="InterPro" id="IPR001650">
    <property type="entry name" value="Helicase_C-like"/>
</dbReference>
<dbReference type="PANTHER" id="PTHR45626:SF17">
    <property type="entry name" value="HELICASE-LIKE TRANSCRIPTION FACTOR"/>
    <property type="match status" value="1"/>
</dbReference>